<evidence type="ECO:0000313" key="2">
    <source>
        <dbReference type="EMBL" id="QOR62819.1"/>
    </source>
</evidence>
<dbReference type="KEGG" id="sinu:IMZ28_04955"/>
<dbReference type="RefSeq" id="WP_197549636.1">
    <property type="nucleotide sequence ID" value="NZ_CP063164.1"/>
</dbReference>
<organism evidence="2 3">
    <name type="scientific">Sulfurovum indicum</name>
    <dbReference type="NCBI Taxonomy" id="2779528"/>
    <lineage>
        <taxon>Bacteria</taxon>
        <taxon>Pseudomonadati</taxon>
        <taxon>Campylobacterota</taxon>
        <taxon>Epsilonproteobacteria</taxon>
        <taxon>Campylobacterales</taxon>
        <taxon>Sulfurovaceae</taxon>
        <taxon>Sulfurovum</taxon>
    </lineage>
</organism>
<keyword evidence="1" id="KW-0732">Signal</keyword>
<evidence type="ECO:0000256" key="1">
    <source>
        <dbReference type="SAM" id="SignalP"/>
    </source>
</evidence>
<dbReference type="EMBL" id="CP063164">
    <property type="protein sequence ID" value="QOR62819.1"/>
    <property type="molecule type" value="Genomic_DNA"/>
</dbReference>
<reference evidence="2 3" key="1">
    <citation type="submission" date="2020-10" db="EMBL/GenBank/DDBJ databases">
        <title>The genome of sulfurovum sp.</title>
        <authorList>
            <person name="Xie S."/>
            <person name="Shao Z."/>
            <person name="Jiang L."/>
        </authorList>
    </citation>
    <scope>NUCLEOTIDE SEQUENCE [LARGE SCALE GENOMIC DNA]</scope>
    <source>
        <strain evidence="2 3">ST-419</strain>
    </source>
</reference>
<dbReference type="AlphaFoldDB" id="A0A7M1S7X5"/>
<feature type="signal peptide" evidence="1">
    <location>
        <begin position="1"/>
        <end position="20"/>
    </location>
</feature>
<feature type="chain" id="PRO_5029613052" description="Outer membrane protein beta-barrel domain-containing protein" evidence="1">
    <location>
        <begin position="21"/>
        <end position="293"/>
    </location>
</feature>
<dbReference type="Proteomes" id="UP000595074">
    <property type="component" value="Chromosome"/>
</dbReference>
<evidence type="ECO:0000313" key="3">
    <source>
        <dbReference type="Proteomes" id="UP000595074"/>
    </source>
</evidence>
<sequence length="293" mass="32949">MKNKIFKISLAGLLAGSLYAGEIQTGKGTFEIKGGFIGLSESINTDVTTYSMVEEHKNFGSSSWFYKYNFTWYDSDQMIQAQSTINSYPDTFLNNPVSLTVPSIDYRLQGMDLNLVLGKDLAHKSENDYFGAGVMLGISIPWIESKKDENNNDTLSDDSMDLMAKSKTKIYTYKIGPSFTARKSLNKFFSVYGSATYAYQRGTFKNDYAESDLTANGIFQEYDVGIRVHLLSSEHDLGWITVSPRLYATLGYRYTSWDFDDVNIDITGTNTTFSQANFKMNSSIAYFGIGYSF</sequence>
<proteinExistence type="predicted"/>
<keyword evidence="3" id="KW-1185">Reference proteome</keyword>
<protein>
    <recommendedName>
        <fullName evidence="4">Outer membrane protein beta-barrel domain-containing protein</fullName>
    </recommendedName>
</protein>
<evidence type="ECO:0008006" key="4">
    <source>
        <dbReference type="Google" id="ProtNLM"/>
    </source>
</evidence>
<name>A0A7M1S7X5_9BACT</name>
<accession>A0A7M1S7X5</accession>
<gene>
    <name evidence="2" type="ORF">IMZ28_04955</name>
</gene>